<keyword evidence="1" id="KW-0472">Membrane</keyword>
<sequence length="740" mass="81510">MALDLKYQYAHTSILRDGRPLYVRIGDWLMQPDHSLAMFMLAGFSFHFNPALTAYADFIFITGLLYMWWLQTRDRSLAFRMPLGAKHKDTKSRGGKAKGILYLGNMHPSREEVWFEDSDARTHMLYLGTTGSGKTEGLKSMATNAMCWASGFVYIDGKADTDLWSSLSSLVRRFGRDDDLLVLNYMTGNSNRKAPSNSMNPFSTGSASYLTQMLVSLMPEAEGDNAMWKERAVSLLGALMPALTWKRDNQDIGMSVGTIRTALTLQACVKLSRDESLPEMIRRGLKGYLETLPGYVDAAFDDDGKDKPMGPDQPMIDTTTAKTQHGYLSMQFTRSLQSLADDYGYIFDSQAADVDMLDVVLNRRILVVLIPALEKSGDETANLGKIVAATLKGMMGSTLGSTVEGESSTVIENKPTNSATPFMTIFDEVGYYASQGMGVMAAQARSLGFSLLFSAQDLPAMEKRVKEEARSIAANCNIKIFGKLEDPTQTKEFFEKTVGTAFVTEVSGFQTQAGSMTRSYHDNFQAGVQDRKRANYDAIRAQKEGEAVIAFGDRVVDIRMFYSNPGFAKAMRVTRYMPLPPPDENLLKHNESITKLRDLMVKKGWSAARADVSPRTPAELNAMNDGFNMEEAGDMSRLERGILGVVSLHALNNSIDVQAAPVEEASSQPVATKSQAPSNPMSTFAAKPATPVQAPADQNMMNIELDEETKAILANAAGNARKEIFKSEKETPRIPEDAAE</sequence>
<evidence type="ECO:0000313" key="3">
    <source>
        <dbReference type="EMBL" id="PZP57390.1"/>
    </source>
</evidence>
<dbReference type="AlphaFoldDB" id="A0A2W5FUC7"/>
<accession>A0A2W5FUC7</accession>
<proteinExistence type="predicted"/>
<dbReference type="SUPFAM" id="SSF52540">
    <property type="entry name" value="P-loop containing nucleoside triphosphate hydrolases"/>
    <property type="match status" value="1"/>
</dbReference>
<evidence type="ECO:0000313" key="4">
    <source>
        <dbReference type="Proteomes" id="UP000249739"/>
    </source>
</evidence>
<evidence type="ECO:0000259" key="2">
    <source>
        <dbReference type="Pfam" id="PF12696"/>
    </source>
</evidence>
<dbReference type="InterPro" id="IPR051162">
    <property type="entry name" value="T4SS_component"/>
</dbReference>
<dbReference type="EMBL" id="QFOT01000002">
    <property type="protein sequence ID" value="PZP57390.1"/>
    <property type="molecule type" value="Genomic_DNA"/>
</dbReference>
<dbReference type="Proteomes" id="UP000249739">
    <property type="component" value="Unassembled WGS sequence"/>
</dbReference>
<keyword evidence="1" id="KW-0812">Transmembrane</keyword>
<dbReference type="PANTHER" id="PTHR30121:SF6">
    <property type="entry name" value="SLR6007 PROTEIN"/>
    <property type="match status" value="1"/>
</dbReference>
<gene>
    <name evidence="3" type="ORF">DI586_00430</name>
</gene>
<feature type="transmembrane region" description="Helical" evidence="1">
    <location>
        <begin position="48"/>
        <end position="70"/>
    </location>
</feature>
<dbReference type="InterPro" id="IPR027417">
    <property type="entry name" value="P-loop_NTPase"/>
</dbReference>
<dbReference type="Gene3D" id="3.40.50.300">
    <property type="entry name" value="P-loop containing nucleotide triphosphate hydrolases"/>
    <property type="match status" value="2"/>
</dbReference>
<evidence type="ECO:0000256" key="1">
    <source>
        <dbReference type="SAM" id="Phobius"/>
    </source>
</evidence>
<organism evidence="3 4">
    <name type="scientific">Micavibrio aeruginosavorus</name>
    <dbReference type="NCBI Taxonomy" id="349221"/>
    <lineage>
        <taxon>Bacteria</taxon>
        <taxon>Pseudomonadati</taxon>
        <taxon>Bdellovibrionota</taxon>
        <taxon>Bdellovibrionia</taxon>
        <taxon>Bdellovibrionales</taxon>
        <taxon>Pseudobdellovibrionaceae</taxon>
        <taxon>Micavibrio</taxon>
    </lineage>
</organism>
<comment type="caution">
    <text evidence="3">The sequence shown here is derived from an EMBL/GenBank/DDBJ whole genome shotgun (WGS) entry which is preliminary data.</text>
</comment>
<reference evidence="3 4" key="1">
    <citation type="submission" date="2017-08" db="EMBL/GenBank/DDBJ databases">
        <title>Infants hospitalized years apart are colonized by the same room-sourced microbial strains.</title>
        <authorList>
            <person name="Brooks B."/>
            <person name="Olm M.R."/>
            <person name="Firek B.A."/>
            <person name="Baker R."/>
            <person name="Thomas B.C."/>
            <person name="Morowitz M.J."/>
            <person name="Banfield J.F."/>
        </authorList>
    </citation>
    <scope>NUCLEOTIDE SEQUENCE [LARGE SCALE GENOMIC DNA]</scope>
    <source>
        <strain evidence="3">S2_006_000_R2_64</strain>
    </source>
</reference>
<protein>
    <submittedName>
        <fullName evidence="3">Type IV secretion protein IcmO</fullName>
    </submittedName>
</protein>
<feature type="domain" description="TraD/TraG TraM recognition site" evidence="2">
    <location>
        <begin position="422"/>
        <end position="515"/>
    </location>
</feature>
<keyword evidence="1" id="KW-1133">Transmembrane helix</keyword>
<dbReference type="PANTHER" id="PTHR30121">
    <property type="entry name" value="UNCHARACTERIZED PROTEIN YJGR-RELATED"/>
    <property type="match status" value="1"/>
</dbReference>
<dbReference type="InterPro" id="IPR032689">
    <property type="entry name" value="TraG-D_C"/>
</dbReference>
<name>A0A2W5FUC7_9BACT</name>
<dbReference type="Pfam" id="PF12696">
    <property type="entry name" value="TraG-D_C"/>
    <property type="match status" value="1"/>
</dbReference>